<keyword evidence="3" id="KW-1185">Reference proteome</keyword>
<dbReference type="AlphaFoldDB" id="A0AAD7JMS3"/>
<feature type="region of interest" description="Disordered" evidence="1">
    <location>
        <begin position="159"/>
        <end position="250"/>
    </location>
</feature>
<feature type="compositionally biased region" description="Polar residues" evidence="1">
    <location>
        <begin position="164"/>
        <end position="184"/>
    </location>
</feature>
<evidence type="ECO:0000313" key="3">
    <source>
        <dbReference type="Proteomes" id="UP001215280"/>
    </source>
</evidence>
<protein>
    <submittedName>
        <fullName evidence="2">Uncharacterized protein</fullName>
    </submittedName>
</protein>
<evidence type="ECO:0000313" key="2">
    <source>
        <dbReference type="EMBL" id="KAJ7766569.1"/>
    </source>
</evidence>
<comment type="caution">
    <text evidence="2">The sequence shown here is derived from an EMBL/GenBank/DDBJ whole genome shotgun (WGS) entry which is preliminary data.</text>
</comment>
<name>A0AAD7JMS3_9AGAR</name>
<gene>
    <name evidence="2" type="ORF">DFH07DRAFT_809424</name>
</gene>
<organism evidence="2 3">
    <name type="scientific">Mycena maculata</name>
    <dbReference type="NCBI Taxonomy" id="230809"/>
    <lineage>
        <taxon>Eukaryota</taxon>
        <taxon>Fungi</taxon>
        <taxon>Dikarya</taxon>
        <taxon>Basidiomycota</taxon>
        <taxon>Agaricomycotina</taxon>
        <taxon>Agaricomycetes</taxon>
        <taxon>Agaricomycetidae</taxon>
        <taxon>Agaricales</taxon>
        <taxon>Marasmiineae</taxon>
        <taxon>Mycenaceae</taxon>
        <taxon>Mycena</taxon>
    </lineage>
</organism>
<proteinExistence type="predicted"/>
<evidence type="ECO:0000256" key="1">
    <source>
        <dbReference type="SAM" id="MobiDB-lite"/>
    </source>
</evidence>
<accession>A0AAD7JMS3</accession>
<dbReference type="Proteomes" id="UP001215280">
    <property type="component" value="Unassembled WGS sequence"/>
</dbReference>
<dbReference type="EMBL" id="JARJLG010000032">
    <property type="protein sequence ID" value="KAJ7766569.1"/>
    <property type="molecule type" value="Genomic_DNA"/>
</dbReference>
<sequence length="269" mass="29478">MARTELTAEDSLLITELCNDVLFHKNLEWMDEGGLKESITRLWETAAAVGFRQGKEEAKATAERERNVVTRQMEQERVWGFDVGWKLCCELQQLPASQASLVTSPPSPCSVSVAATQTDAVAVTPVVIVATPTPAAAIPAPTPAPLDWAEDAATLPIVPLHSAPSPSTPRDFSALRTGSPQPFASLQRRRRRSPRPPTSQQHHSNCRPRKPRVPYAANRRTPPSSIHVPAPTSFPPSDKPATKFPLDWDQDPRLRDLGQALAALGWVRL</sequence>
<reference evidence="2" key="1">
    <citation type="submission" date="2023-03" db="EMBL/GenBank/DDBJ databases">
        <title>Massive genome expansion in bonnet fungi (Mycena s.s.) driven by repeated elements and novel gene families across ecological guilds.</title>
        <authorList>
            <consortium name="Lawrence Berkeley National Laboratory"/>
            <person name="Harder C.B."/>
            <person name="Miyauchi S."/>
            <person name="Viragh M."/>
            <person name="Kuo A."/>
            <person name="Thoen E."/>
            <person name="Andreopoulos B."/>
            <person name="Lu D."/>
            <person name="Skrede I."/>
            <person name="Drula E."/>
            <person name="Henrissat B."/>
            <person name="Morin E."/>
            <person name="Kohler A."/>
            <person name="Barry K."/>
            <person name="LaButti K."/>
            <person name="Morin E."/>
            <person name="Salamov A."/>
            <person name="Lipzen A."/>
            <person name="Mereny Z."/>
            <person name="Hegedus B."/>
            <person name="Baldrian P."/>
            <person name="Stursova M."/>
            <person name="Weitz H."/>
            <person name="Taylor A."/>
            <person name="Grigoriev I.V."/>
            <person name="Nagy L.G."/>
            <person name="Martin F."/>
            <person name="Kauserud H."/>
        </authorList>
    </citation>
    <scope>NUCLEOTIDE SEQUENCE</scope>
    <source>
        <strain evidence="2">CBHHK188m</strain>
    </source>
</reference>